<proteinExistence type="predicted"/>
<organism evidence="1 2">
    <name type="scientific">Paenibacillus albiflavus</name>
    <dbReference type="NCBI Taxonomy" id="2545760"/>
    <lineage>
        <taxon>Bacteria</taxon>
        <taxon>Bacillati</taxon>
        <taxon>Bacillota</taxon>
        <taxon>Bacilli</taxon>
        <taxon>Bacillales</taxon>
        <taxon>Paenibacillaceae</taxon>
        <taxon>Paenibacillus</taxon>
    </lineage>
</organism>
<evidence type="ECO:0000313" key="1">
    <source>
        <dbReference type="EMBL" id="TCZ76178.1"/>
    </source>
</evidence>
<dbReference type="NCBIfam" id="NF047581">
    <property type="entry name" value="gp105_phage_fam"/>
    <property type="match status" value="1"/>
</dbReference>
<keyword evidence="2" id="KW-1185">Reference proteome</keyword>
<dbReference type="Proteomes" id="UP000295418">
    <property type="component" value="Unassembled WGS sequence"/>
</dbReference>
<dbReference type="OrthoDB" id="2601963at2"/>
<gene>
    <name evidence="1" type="ORF">E0485_15185</name>
</gene>
<accession>A0A4R4EDT1</accession>
<reference evidence="1 2" key="1">
    <citation type="submission" date="2019-03" db="EMBL/GenBank/DDBJ databases">
        <authorList>
            <person name="Kim M.K.M."/>
        </authorList>
    </citation>
    <scope>NUCLEOTIDE SEQUENCE [LARGE SCALE GENOMIC DNA]</scope>
    <source>
        <strain evidence="1 2">18JY21-1</strain>
    </source>
</reference>
<dbReference type="AlphaFoldDB" id="A0A4R4EDT1"/>
<comment type="caution">
    <text evidence="1">The sequence shown here is derived from an EMBL/GenBank/DDBJ whole genome shotgun (WGS) entry which is preliminary data.</text>
</comment>
<protein>
    <submittedName>
        <fullName evidence="1">DUF3277 family protein</fullName>
    </submittedName>
</protein>
<dbReference type="Pfam" id="PF11681">
    <property type="entry name" value="Phage_Tube_PhiTE"/>
    <property type="match status" value="1"/>
</dbReference>
<sequence length="130" mass="14053">MAKVYDPKNTTVIVGGVYLTGLGEDMVEVDKDEDNQEAKVGAQGDVAVARINNNLGTIKVTLLSVSPQVSMLDRLANSGKLFPISVIYAGDPKETATATEAFVKKPATRSYGKEVADREYEIQALDLKFE</sequence>
<dbReference type="InterPro" id="IPR021695">
    <property type="entry name" value="Phage_KPP10_Orf10"/>
</dbReference>
<name>A0A4R4EDT1_9BACL</name>
<dbReference type="EMBL" id="SKFG01000014">
    <property type="protein sequence ID" value="TCZ76178.1"/>
    <property type="molecule type" value="Genomic_DNA"/>
</dbReference>
<dbReference type="RefSeq" id="WP_132418904.1">
    <property type="nucleotide sequence ID" value="NZ_SKFG01000014.1"/>
</dbReference>
<evidence type="ECO:0000313" key="2">
    <source>
        <dbReference type="Proteomes" id="UP000295418"/>
    </source>
</evidence>